<keyword evidence="3 5" id="KW-1133">Transmembrane helix</keyword>
<evidence type="ECO:0000256" key="3">
    <source>
        <dbReference type="ARBA" id="ARBA00022989"/>
    </source>
</evidence>
<name>A0AAD9FNH1_PAPLA</name>
<feature type="transmembrane region" description="Helical" evidence="5">
    <location>
        <begin position="109"/>
        <end position="125"/>
    </location>
</feature>
<dbReference type="Pfam" id="PF03208">
    <property type="entry name" value="PRA1"/>
    <property type="match status" value="1"/>
</dbReference>
<keyword evidence="7" id="KW-1185">Reference proteome</keyword>
<dbReference type="EMBL" id="JAODAN010000009">
    <property type="protein sequence ID" value="KAK1922211.1"/>
    <property type="molecule type" value="Genomic_DNA"/>
</dbReference>
<keyword evidence="4 5" id="KW-0472">Membrane</keyword>
<dbReference type="GO" id="GO:0005794">
    <property type="term" value="C:Golgi apparatus"/>
    <property type="evidence" value="ECO:0007669"/>
    <property type="project" value="TreeGrafter"/>
</dbReference>
<sequence length="163" mass="18065">MEYVQQAGDVVKHFRETKLSTLKSPQEFFDHRQLSRPQNVNEATSRITYNTRHFSGNYLLVIGVLAIYALITNYWLLIALGFLAGGFALVNKFAPEPVQVGSTVVTQKSLYLALFVIGLPLLWIASPVSTFFWLVGSSAILILGHACLMEPGLESEYQGVEGV</sequence>
<comment type="similarity">
    <text evidence="5">Belongs to the PRA1 family.</text>
</comment>
<evidence type="ECO:0000313" key="6">
    <source>
        <dbReference type="EMBL" id="KAK1922211.1"/>
    </source>
</evidence>
<reference evidence="6" key="1">
    <citation type="submission" date="2023-02" db="EMBL/GenBank/DDBJ databases">
        <title>Identification and recombinant expression of a fungal hydrolase from Papiliotrema laurentii that hydrolyzes apple cutin and clears colloidal polyester polyurethane.</title>
        <authorList>
            <consortium name="DOE Joint Genome Institute"/>
            <person name="Roman V.A."/>
            <person name="Bojanowski C."/>
            <person name="Crable B.R."/>
            <person name="Wagner D.N."/>
            <person name="Hung C.S."/>
            <person name="Nadeau L.J."/>
            <person name="Schratz L."/>
            <person name="Haridas S."/>
            <person name="Pangilinan J."/>
            <person name="Lipzen A."/>
            <person name="Na H."/>
            <person name="Yan M."/>
            <person name="Ng V."/>
            <person name="Grigoriev I.V."/>
            <person name="Spatafora J.W."/>
            <person name="Barlow D."/>
            <person name="Biffinger J."/>
            <person name="Kelley-Loughnane N."/>
            <person name="Varaljay V.A."/>
            <person name="Crookes-Goodson W.J."/>
        </authorList>
    </citation>
    <scope>NUCLEOTIDE SEQUENCE</scope>
    <source>
        <strain evidence="6">5307AH</strain>
    </source>
</reference>
<organism evidence="6 7">
    <name type="scientific">Papiliotrema laurentii</name>
    <name type="common">Cryptococcus laurentii</name>
    <dbReference type="NCBI Taxonomy" id="5418"/>
    <lineage>
        <taxon>Eukaryota</taxon>
        <taxon>Fungi</taxon>
        <taxon>Dikarya</taxon>
        <taxon>Basidiomycota</taxon>
        <taxon>Agaricomycotina</taxon>
        <taxon>Tremellomycetes</taxon>
        <taxon>Tremellales</taxon>
        <taxon>Rhynchogastremaceae</taxon>
        <taxon>Papiliotrema</taxon>
    </lineage>
</organism>
<accession>A0AAD9FNH1</accession>
<dbReference type="AlphaFoldDB" id="A0AAD9FNH1"/>
<evidence type="ECO:0000313" key="7">
    <source>
        <dbReference type="Proteomes" id="UP001182556"/>
    </source>
</evidence>
<dbReference type="PANTHER" id="PTHR19317">
    <property type="entry name" value="PRENYLATED RAB ACCEPTOR 1-RELATED"/>
    <property type="match status" value="1"/>
</dbReference>
<dbReference type="GO" id="GO:0016020">
    <property type="term" value="C:membrane"/>
    <property type="evidence" value="ECO:0007669"/>
    <property type="project" value="UniProtKB-SubCell"/>
</dbReference>
<protein>
    <recommendedName>
        <fullName evidence="5">PRA1 family protein</fullName>
    </recommendedName>
</protein>
<comment type="subcellular location">
    <subcellularLocation>
        <location evidence="1 5">Membrane</location>
        <topology evidence="1 5">Multi-pass membrane protein</topology>
    </subcellularLocation>
</comment>
<evidence type="ECO:0000256" key="4">
    <source>
        <dbReference type="ARBA" id="ARBA00023136"/>
    </source>
</evidence>
<keyword evidence="2 5" id="KW-0812">Transmembrane</keyword>
<evidence type="ECO:0000256" key="2">
    <source>
        <dbReference type="ARBA" id="ARBA00022692"/>
    </source>
</evidence>
<feature type="transmembrane region" description="Helical" evidence="5">
    <location>
        <begin position="58"/>
        <end position="89"/>
    </location>
</feature>
<gene>
    <name evidence="6" type="ORF">DB88DRAFT_497554</name>
</gene>
<evidence type="ECO:0000256" key="5">
    <source>
        <dbReference type="RuleBase" id="RU363107"/>
    </source>
</evidence>
<dbReference type="Proteomes" id="UP001182556">
    <property type="component" value="Unassembled WGS sequence"/>
</dbReference>
<dbReference type="InterPro" id="IPR004895">
    <property type="entry name" value="Prenylated_rab_accept_PRA1"/>
</dbReference>
<comment type="caution">
    <text evidence="6">The sequence shown here is derived from an EMBL/GenBank/DDBJ whole genome shotgun (WGS) entry which is preliminary data.</text>
</comment>
<proteinExistence type="inferred from homology"/>
<evidence type="ECO:0000256" key="1">
    <source>
        <dbReference type="ARBA" id="ARBA00004141"/>
    </source>
</evidence>
<dbReference type="PANTHER" id="PTHR19317:SF0">
    <property type="entry name" value="PRENYLATED RAB ACCEPTOR PROTEIN 1"/>
    <property type="match status" value="1"/>
</dbReference>